<dbReference type="EMBL" id="LVLH01000014">
    <property type="protein sequence ID" value="OAB49170.1"/>
    <property type="molecule type" value="Genomic_DNA"/>
</dbReference>
<feature type="domain" description="Aminotransferase class V" evidence="3">
    <location>
        <begin position="263"/>
        <end position="554"/>
    </location>
</feature>
<dbReference type="AlphaFoldDB" id="A0A168RPL0"/>
<keyword evidence="5" id="KW-0808">Transferase</keyword>
<dbReference type="Pfam" id="PF00266">
    <property type="entry name" value="Aminotran_5"/>
    <property type="match status" value="1"/>
</dbReference>
<keyword evidence="5" id="KW-0032">Aminotransferase</keyword>
<dbReference type="GO" id="GO:0004760">
    <property type="term" value="F:L-serine-pyruvate transaminase activity"/>
    <property type="evidence" value="ECO:0007669"/>
    <property type="project" value="TreeGrafter"/>
</dbReference>
<dbReference type="PANTHER" id="PTHR21152:SF40">
    <property type="entry name" value="ALANINE--GLYOXYLATE AMINOTRANSFERASE"/>
    <property type="match status" value="1"/>
</dbReference>
<dbReference type="Gene3D" id="3.90.550.10">
    <property type="entry name" value="Spore Coat Polysaccharide Biosynthesis Protein SpsA, Chain A"/>
    <property type="match status" value="1"/>
</dbReference>
<dbReference type="Pfam" id="PF00483">
    <property type="entry name" value="NTP_transferase"/>
    <property type="match status" value="1"/>
</dbReference>
<evidence type="ECO:0000256" key="2">
    <source>
        <dbReference type="ARBA" id="ARBA00022898"/>
    </source>
</evidence>
<proteinExistence type="predicted"/>
<gene>
    <name evidence="5" type="ORF">MGALLINA_00380</name>
</gene>
<dbReference type="InterPro" id="IPR029044">
    <property type="entry name" value="Nucleotide-diphossugar_trans"/>
</dbReference>
<keyword evidence="2" id="KW-0663">Pyridoxal phosphate</keyword>
<dbReference type="Gene3D" id="3.40.640.10">
    <property type="entry name" value="Type I PLP-dependent aspartate aminotransferase-like (Major domain)"/>
    <property type="match status" value="1"/>
</dbReference>
<comment type="caution">
    <text evidence="5">The sequence shown here is derived from an EMBL/GenBank/DDBJ whole genome shotgun (WGS) entry which is preliminary data.</text>
</comment>
<evidence type="ECO:0000256" key="1">
    <source>
        <dbReference type="ARBA" id="ARBA00001933"/>
    </source>
</evidence>
<dbReference type="SUPFAM" id="SSF53383">
    <property type="entry name" value="PLP-dependent transferases"/>
    <property type="match status" value="1"/>
</dbReference>
<keyword evidence="6" id="KW-1185">Reference proteome</keyword>
<protein>
    <submittedName>
        <fullName evidence="5">Aminotransferase</fullName>
    </submittedName>
</protein>
<dbReference type="Proteomes" id="UP000076983">
    <property type="component" value="Unassembled WGS sequence"/>
</dbReference>
<dbReference type="InterPro" id="IPR015422">
    <property type="entry name" value="PyrdxlP-dep_Trfase_small"/>
</dbReference>
<dbReference type="GO" id="GO:0019265">
    <property type="term" value="P:glycine biosynthetic process, by transamination of glyoxylate"/>
    <property type="evidence" value="ECO:0007669"/>
    <property type="project" value="TreeGrafter"/>
</dbReference>
<dbReference type="InterPro" id="IPR015424">
    <property type="entry name" value="PyrdxlP-dep_Trfase"/>
</dbReference>
<evidence type="ECO:0000259" key="3">
    <source>
        <dbReference type="Pfam" id="PF00266"/>
    </source>
</evidence>
<name>A0A168RPL0_9BACT</name>
<evidence type="ECO:0000313" key="5">
    <source>
        <dbReference type="EMBL" id="OAB49170.1"/>
    </source>
</evidence>
<dbReference type="Gene3D" id="3.90.1150.10">
    <property type="entry name" value="Aspartate Aminotransferase, domain 1"/>
    <property type="match status" value="1"/>
</dbReference>
<dbReference type="GO" id="GO:0008453">
    <property type="term" value="F:alanine-glyoxylate transaminase activity"/>
    <property type="evidence" value="ECO:0007669"/>
    <property type="project" value="TreeGrafter"/>
</dbReference>
<dbReference type="PANTHER" id="PTHR21152">
    <property type="entry name" value="AMINOTRANSFERASE CLASS V"/>
    <property type="match status" value="1"/>
</dbReference>
<dbReference type="OrthoDB" id="389074at2"/>
<comment type="cofactor">
    <cofactor evidence="1">
        <name>pyridoxal 5'-phosphate</name>
        <dbReference type="ChEBI" id="CHEBI:597326"/>
    </cofactor>
</comment>
<dbReference type="PATRIC" id="fig|29557.3.peg.30"/>
<dbReference type="InterPro" id="IPR000192">
    <property type="entry name" value="Aminotrans_V_dom"/>
</dbReference>
<reference evidence="5 6" key="1">
    <citation type="submission" date="2016-03" db="EMBL/GenBank/DDBJ databases">
        <title>Genome sequence of Mycoplasma gallinarum strain Mgn_IPT.</title>
        <authorList>
            <person name="Yacoub E."/>
            <person name="Sirand-Pugnet P."/>
            <person name="Barre A."/>
            <person name="Maurier F."/>
            <person name="Blanchard A."/>
            <person name="Ben Abdelmoumen B.M."/>
        </authorList>
    </citation>
    <scope>NUCLEOTIDE SEQUENCE [LARGE SCALE GENOMIC DNA]</scope>
    <source>
        <strain evidence="5 6">Mgn_IPT</strain>
    </source>
</reference>
<dbReference type="InterPro" id="IPR015421">
    <property type="entry name" value="PyrdxlP-dep_Trfase_major"/>
</dbReference>
<dbReference type="RefSeq" id="WP_063625807.1">
    <property type="nucleotide sequence ID" value="NZ_LVLH01000014.1"/>
</dbReference>
<dbReference type="InterPro" id="IPR005835">
    <property type="entry name" value="NTP_transferase_dom"/>
</dbReference>
<sequence length="610" mass="70863">MNKIENVVIFAAGKGVRMAPLTQYLPKPLVQIKGEPLIERNIKFLREVNPNLEIIIVVGYHKKQFNYLKTKYKKLKLVENELYDTSNNISSLVASKKYWSNTLYVEGDLYLEKNEFFNIFKLIEQENKSIAFAQKFTMKKAEWIYKTNDQDEVLYHYLDKNAYMKNSWSGILFVNKTTSDEMKKEINQFFADPKNKQKYFEEFLWTLNNKFILKVLPNTKIHELDTFNDLKEMDSRYASHSHTLIFTPGPINNYPEVNEILAESVLHHRSDLFRFYMEETTELIKEFFETKKGMPLFITASATGAMESVVVNLVDKKDKVLLIEAGDFGKRFKVLFDRFNSKQDLTILSYDEYQTFNIEEIRKVLKSNTFDSIFITHHETSTGVLHNIELLSQSIKELAPNSLYIVDSVSSFIHEKIKFDAWGIDVALATSGKGFCVMPGLSIAVLSERAMKKAYSTDNFRFYFDYRLYDKYYRDVQSTPFTPASAILVAVNAALKVMKNQTLKAIRKERAQTYNYIKKELLKLGFIDSITDADIIHNLLVLNMPKGYDAEILRNTIEYKNNIYFELGRAERRHSQIRVGLPNVIGIPEAKLLVKAIKENLSQAKINDEE</sequence>
<organism evidence="5 6">
    <name type="scientific">Mycoplasmopsis gallinarum</name>
    <dbReference type="NCBI Taxonomy" id="29557"/>
    <lineage>
        <taxon>Bacteria</taxon>
        <taxon>Bacillati</taxon>
        <taxon>Mycoplasmatota</taxon>
        <taxon>Mycoplasmoidales</taxon>
        <taxon>Metamycoplasmataceae</taxon>
        <taxon>Mycoplasmopsis</taxon>
    </lineage>
</organism>
<feature type="domain" description="Nucleotidyl transferase" evidence="4">
    <location>
        <begin position="7"/>
        <end position="128"/>
    </location>
</feature>
<dbReference type="SUPFAM" id="SSF53448">
    <property type="entry name" value="Nucleotide-diphospho-sugar transferases"/>
    <property type="match status" value="1"/>
</dbReference>
<evidence type="ECO:0000259" key="4">
    <source>
        <dbReference type="Pfam" id="PF00483"/>
    </source>
</evidence>
<dbReference type="STRING" id="29557.MGALLINA_00380"/>
<evidence type="ECO:0000313" key="6">
    <source>
        <dbReference type="Proteomes" id="UP000076983"/>
    </source>
</evidence>
<accession>A0A168RPL0</accession>